<dbReference type="EMBL" id="JACIJS010000001">
    <property type="protein sequence ID" value="MBB5514591.1"/>
    <property type="molecule type" value="Genomic_DNA"/>
</dbReference>
<evidence type="ECO:0000256" key="1">
    <source>
        <dbReference type="SAM" id="MobiDB-lite"/>
    </source>
</evidence>
<accession>A0A840WJA0</accession>
<organism evidence="2 3">
    <name type="scientific">Rubricella aquisinus</name>
    <dbReference type="NCBI Taxonomy" id="2028108"/>
    <lineage>
        <taxon>Bacteria</taxon>
        <taxon>Pseudomonadati</taxon>
        <taxon>Pseudomonadota</taxon>
        <taxon>Alphaproteobacteria</taxon>
        <taxon>Rhodobacterales</taxon>
        <taxon>Paracoccaceae</taxon>
        <taxon>Rubricella</taxon>
    </lineage>
</organism>
<evidence type="ECO:0000313" key="2">
    <source>
        <dbReference type="EMBL" id="MBB5514591.1"/>
    </source>
</evidence>
<feature type="region of interest" description="Disordered" evidence="1">
    <location>
        <begin position="1"/>
        <end position="20"/>
    </location>
</feature>
<protein>
    <submittedName>
        <fullName evidence="2">Uncharacterized protein</fullName>
    </submittedName>
</protein>
<gene>
    <name evidence="2" type="ORF">FHS89_000589</name>
</gene>
<sequence>MGDERPENDPVDRFQRGTGSAPDLETMRLGAIHNLDAPLAALPELFVRTDGLCEALDNSRREAVSREIAMISSSAFVAIRQASIAILIGSPLSSALLHRFVIEAGAYLYILADEMERNETEFHQLWLNRNTENGFRNRWKNQFKKIAAAREPLLWPLWRHFNERLISNGAHPNPEGLERISETDYQSVEDGLLSVSYLSKNRVRSTIEHAQAALILSYCCEPILNSEAHPHLHDCRVYLISLQAAFAEANGDPITFERI</sequence>
<reference evidence="2 3" key="1">
    <citation type="submission" date="2020-08" db="EMBL/GenBank/DDBJ databases">
        <title>Genomic Encyclopedia of Type Strains, Phase IV (KMG-IV): sequencing the most valuable type-strain genomes for metagenomic binning, comparative biology and taxonomic classification.</title>
        <authorList>
            <person name="Goeker M."/>
        </authorList>
    </citation>
    <scope>NUCLEOTIDE SEQUENCE [LARGE SCALE GENOMIC DNA]</scope>
    <source>
        <strain evidence="2 3">DSM 103377</strain>
    </source>
</reference>
<dbReference type="AlphaFoldDB" id="A0A840WJA0"/>
<evidence type="ECO:0000313" key="3">
    <source>
        <dbReference type="Proteomes" id="UP000553766"/>
    </source>
</evidence>
<dbReference type="RefSeq" id="WP_184008301.1">
    <property type="nucleotide sequence ID" value="NZ_JACIJS010000001.1"/>
</dbReference>
<keyword evidence="3" id="KW-1185">Reference proteome</keyword>
<proteinExistence type="predicted"/>
<feature type="compositionally biased region" description="Basic and acidic residues" evidence="1">
    <location>
        <begin position="1"/>
        <end position="15"/>
    </location>
</feature>
<name>A0A840WJA0_9RHOB</name>
<comment type="caution">
    <text evidence="2">The sequence shown here is derived from an EMBL/GenBank/DDBJ whole genome shotgun (WGS) entry which is preliminary data.</text>
</comment>
<dbReference type="Proteomes" id="UP000553766">
    <property type="component" value="Unassembled WGS sequence"/>
</dbReference>